<dbReference type="CDD" id="cd15831">
    <property type="entry name" value="BTAD"/>
    <property type="match status" value="1"/>
</dbReference>
<feature type="region of interest" description="Disordered" evidence="7">
    <location>
        <begin position="303"/>
        <end position="322"/>
    </location>
</feature>
<dbReference type="GO" id="GO:0000160">
    <property type="term" value="P:phosphorelay signal transduction system"/>
    <property type="evidence" value="ECO:0007669"/>
    <property type="project" value="UniProtKB-KW"/>
</dbReference>
<dbReference type="InterPro" id="IPR041664">
    <property type="entry name" value="AAA_16"/>
</dbReference>
<dbReference type="InterPro" id="IPR003593">
    <property type="entry name" value="AAA+_ATPase"/>
</dbReference>
<dbReference type="GO" id="GO:0003677">
    <property type="term" value="F:DNA binding"/>
    <property type="evidence" value="ECO:0007669"/>
    <property type="project" value="UniProtKB-UniRule"/>
</dbReference>
<keyword evidence="3" id="KW-0805">Transcription regulation</keyword>
<dbReference type="InterPro" id="IPR001867">
    <property type="entry name" value="OmpR/PhoB-type_DNA-bd"/>
</dbReference>
<organism evidence="9 10">
    <name type="scientific">Kitasatospora indigofera</name>
    <dbReference type="NCBI Taxonomy" id="67307"/>
    <lineage>
        <taxon>Bacteria</taxon>
        <taxon>Bacillati</taxon>
        <taxon>Actinomycetota</taxon>
        <taxon>Actinomycetes</taxon>
        <taxon>Kitasatosporales</taxon>
        <taxon>Streptomycetaceae</taxon>
        <taxon>Kitasatospora</taxon>
    </lineage>
</organism>
<dbReference type="Pfam" id="PF03704">
    <property type="entry name" value="BTAD"/>
    <property type="match status" value="1"/>
</dbReference>
<accession>A0A919FFN4</accession>
<dbReference type="GO" id="GO:0006355">
    <property type="term" value="P:regulation of DNA-templated transcription"/>
    <property type="evidence" value="ECO:0007669"/>
    <property type="project" value="InterPro"/>
</dbReference>
<evidence type="ECO:0000256" key="5">
    <source>
        <dbReference type="ARBA" id="ARBA00023163"/>
    </source>
</evidence>
<dbReference type="InterPro" id="IPR036388">
    <property type="entry name" value="WH-like_DNA-bd_sf"/>
</dbReference>
<comment type="similarity">
    <text evidence="1">Belongs to the AfsR/DnrI/RedD regulatory family.</text>
</comment>
<sequence>MLGSLAAEAGGDRVGLGGPRQRGVLAQLLAARGEVVPVDRIIEDLWQGRPPAKAAASVQAYVSNLRRLLEPRRGPREPARLLVSEPPGYALRLPAGSVDAWRFGQLLDEARAEPGSAAALGLLDEALALWRGAAYAEFADEPWAVAESARLTELRLAAREQRAALAVRLGRPDEAAVEARALADEHPLREEGWRLLALALWNTGRQAEALDVLRRARAVLAEELGLDPGPALAGLESAILQQRTELLGAAPPAPALEPADRRPVAVVGRPVADRPAAGGPPVDRSAVAGPALGGTVVQWMPDRWAPGERPGQPGPPAQPPAGQLFVGREAELLTLRRAAAEAAAGGPSVAIVTGEAGAGKSTLLARLHAELAAAGWRTASGRCPESEGAPPAWAWTEALRDLARQAPPDGDLAVALAPVLDQDLDLGPGPDRPSGTVHAFALATLTATGTGGAAEAVTGATGRGDGRADGPRTPGGPVVALRPPGGLFAARPGEPGPDRRGPDAARTPGPRTFGPRTPDTRLPDARTPDAGTLDTRTPDARTPGLWTPEARTPEARTLDTRTPGIRPVNSRPAEARTQDARTPWSRSDALVGRFRLHRAVGDWLRRAAADRPVAIVLDDLHAADRETRDLLADLAGGPPTPGLLLVLAHRPGEGDLTDALAVLARRSPHRVPLAGLGEADAGRLIGSVCAAAVDRRTVHALADRTGGNPFYLLESARLLAREGALVAVHEVPQGVRDVLRRRFDRLPPNAVAALRLAAVAGREADAEVLLRASDADEDELLEALEAAVEGGLLTEPRPGTVRFNHALVRDTLYADLSGLRRARLHGRVAEALRELRPDQIQALAHHYTQAATSATAGLAVDYCVRAAEAAERRYAHETSAALLRQALDSFDRLPPDGGDREARRNALLAGLLRAQVRMGAVAAATETKATALRLAREAGRHDLLIEAWTAWTEPTPWVTHPYGSFDQAAVDSITALLDRPGMPAAVRCRLLDALTYELDCSGRPEGWEAAAEALAIARAEGDPRLLAMALAAQARVHDYELASELRGATAAELARVATEHDLPAYRWHAEYLASSVAATSGDLPALRAHVEAAREIAETYGLAELLDVGNGQLGMLASAAGRTEEAQRLYALTVAGLRARGSVHAEGFAALATVVMALQEGRLAAQLPLIERMRTVYGSLAADIHALALVDLGRPAEARAARAEPTALPPDYYRSLFLTVRAMAVVALDEHTEAAGLVEELLPLRDLVAGSASTSIALRPVAQSLGELTLLLGRPEEAAGHFRQAAAVARRWESAAWTAEAERALADLGPRY</sequence>
<dbReference type="Pfam" id="PF00486">
    <property type="entry name" value="Trans_reg_C"/>
    <property type="match status" value="1"/>
</dbReference>
<protein>
    <recommendedName>
        <fullName evidence="8">OmpR/PhoB-type domain-containing protein</fullName>
    </recommendedName>
</protein>
<dbReference type="Proteomes" id="UP000617734">
    <property type="component" value="Unassembled WGS sequence"/>
</dbReference>
<evidence type="ECO:0000313" key="9">
    <source>
        <dbReference type="EMBL" id="GHH63116.1"/>
    </source>
</evidence>
<keyword evidence="5" id="KW-0804">Transcription</keyword>
<name>A0A919FFN4_9ACTN</name>
<proteinExistence type="inferred from homology"/>
<feature type="region of interest" description="Disordered" evidence="7">
    <location>
        <begin position="457"/>
        <end position="584"/>
    </location>
</feature>
<dbReference type="SMART" id="SM01043">
    <property type="entry name" value="BTAD"/>
    <property type="match status" value="1"/>
</dbReference>
<dbReference type="InterPro" id="IPR027417">
    <property type="entry name" value="P-loop_NTPase"/>
</dbReference>
<keyword evidence="2" id="KW-0902">Two-component regulatory system</keyword>
<reference evidence="9" key="1">
    <citation type="journal article" date="2014" name="Int. J. Syst. Evol. Microbiol.">
        <title>Complete genome sequence of Corynebacterium casei LMG S-19264T (=DSM 44701T), isolated from a smear-ripened cheese.</title>
        <authorList>
            <consortium name="US DOE Joint Genome Institute (JGI-PGF)"/>
            <person name="Walter F."/>
            <person name="Albersmeier A."/>
            <person name="Kalinowski J."/>
            <person name="Ruckert C."/>
        </authorList>
    </citation>
    <scope>NUCLEOTIDE SEQUENCE</scope>
    <source>
        <strain evidence="9">JCM 4646</strain>
    </source>
</reference>
<feature type="compositionally biased region" description="Basic and acidic residues" evidence="7">
    <location>
        <begin position="518"/>
        <end position="527"/>
    </location>
</feature>
<feature type="DNA-binding region" description="OmpR/PhoB-type" evidence="6">
    <location>
        <begin position="1"/>
        <end position="93"/>
    </location>
</feature>
<dbReference type="Gene3D" id="1.10.10.10">
    <property type="entry name" value="Winged helix-like DNA-binding domain superfamily/Winged helix DNA-binding domain"/>
    <property type="match status" value="1"/>
</dbReference>
<evidence type="ECO:0000256" key="7">
    <source>
        <dbReference type="SAM" id="MobiDB-lite"/>
    </source>
</evidence>
<dbReference type="SMART" id="SM00862">
    <property type="entry name" value="Trans_reg_C"/>
    <property type="match status" value="1"/>
</dbReference>
<dbReference type="InterPro" id="IPR005158">
    <property type="entry name" value="BTAD"/>
</dbReference>
<feature type="domain" description="OmpR/PhoB-type" evidence="8">
    <location>
        <begin position="1"/>
        <end position="93"/>
    </location>
</feature>
<dbReference type="InterPro" id="IPR011990">
    <property type="entry name" value="TPR-like_helical_dom_sf"/>
</dbReference>
<dbReference type="SUPFAM" id="SSF52540">
    <property type="entry name" value="P-loop containing nucleoside triphosphate hydrolases"/>
    <property type="match status" value="1"/>
</dbReference>
<evidence type="ECO:0000256" key="1">
    <source>
        <dbReference type="ARBA" id="ARBA00005820"/>
    </source>
</evidence>
<dbReference type="SMART" id="SM00382">
    <property type="entry name" value="AAA"/>
    <property type="match status" value="1"/>
</dbReference>
<feature type="compositionally biased region" description="Low complexity" evidence="7">
    <location>
        <begin position="504"/>
        <end position="517"/>
    </location>
</feature>
<evidence type="ECO:0000259" key="8">
    <source>
        <dbReference type="PROSITE" id="PS51755"/>
    </source>
</evidence>
<dbReference type="PANTHER" id="PTHR35807:SF1">
    <property type="entry name" value="TRANSCRIPTIONAL REGULATOR REDD"/>
    <property type="match status" value="1"/>
</dbReference>
<dbReference type="PROSITE" id="PS51755">
    <property type="entry name" value="OMPR_PHOB"/>
    <property type="match status" value="1"/>
</dbReference>
<dbReference type="EMBL" id="BNBO01000004">
    <property type="protein sequence ID" value="GHH63116.1"/>
    <property type="molecule type" value="Genomic_DNA"/>
</dbReference>
<evidence type="ECO:0000256" key="2">
    <source>
        <dbReference type="ARBA" id="ARBA00023012"/>
    </source>
</evidence>
<gene>
    <name evidence="9" type="ORF">GCM10018781_12040</name>
</gene>
<evidence type="ECO:0000256" key="6">
    <source>
        <dbReference type="PROSITE-ProRule" id="PRU01091"/>
    </source>
</evidence>
<dbReference type="Pfam" id="PF13191">
    <property type="entry name" value="AAA_16"/>
    <property type="match status" value="2"/>
</dbReference>
<dbReference type="SUPFAM" id="SSF46894">
    <property type="entry name" value="C-terminal effector domain of the bipartite response regulators"/>
    <property type="match status" value="1"/>
</dbReference>
<reference evidence="9" key="2">
    <citation type="submission" date="2020-09" db="EMBL/GenBank/DDBJ databases">
        <authorList>
            <person name="Sun Q."/>
            <person name="Ohkuma M."/>
        </authorList>
    </citation>
    <scope>NUCLEOTIDE SEQUENCE</scope>
    <source>
        <strain evidence="9">JCM 4646</strain>
    </source>
</reference>
<dbReference type="InterPro" id="IPR016032">
    <property type="entry name" value="Sig_transdc_resp-reg_C-effctor"/>
</dbReference>
<dbReference type="InterPro" id="IPR051677">
    <property type="entry name" value="AfsR-DnrI-RedD_regulator"/>
</dbReference>
<evidence type="ECO:0000313" key="10">
    <source>
        <dbReference type="Proteomes" id="UP000617734"/>
    </source>
</evidence>
<evidence type="ECO:0000256" key="4">
    <source>
        <dbReference type="ARBA" id="ARBA00023125"/>
    </source>
</evidence>
<dbReference type="SUPFAM" id="SSF48452">
    <property type="entry name" value="TPR-like"/>
    <property type="match status" value="1"/>
</dbReference>
<keyword evidence="10" id="KW-1185">Reference proteome</keyword>
<comment type="caution">
    <text evidence="9">The sequence shown here is derived from an EMBL/GenBank/DDBJ whole genome shotgun (WGS) entry which is preliminary data.</text>
</comment>
<evidence type="ECO:0000256" key="3">
    <source>
        <dbReference type="ARBA" id="ARBA00023015"/>
    </source>
</evidence>
<dbReference type="PANTHER" id="PTHR35807">
    <property type="entry name" value="TRANSCRIPTIONAL REGULATOR REDD-RELATED"/>
    <property type="match status" value="1"/>
</dbReference>
<keyword evidence="4 6" id="KW-0238">DNA-binding</keyword>
<dbReference type="Gene3D" id="1.25.40.10">
    <property type="entry name" value="Tetratricopeptide repeat domain"/>
    <property type="match status" value="1"/>
</dbReference>